<dbReference type="AlphaFoldDB" id="A0AAJ4XDW0"/>
<gene>
    <name evidence="1" type="ORF">SAMEA4412673_02639</name>
</gene>
<accession>A0AAJ4XDW0</accession>
<protein>
    <submittedName>
        <fullName evidence="1">Uncharacterized protein</fullName>
    </submittedName>
</protein>
<organism evidence="1 2">
    <name type="scientific">Sphingobacterium mizutaii</name>
    <dbReference type="NCBI Taxonomy" id="1010"/>
    <lineage>
        <taxon>Bacteria</taxon>
        <taxon>Pseudomonadati</taxon>
        <taxon>Bacteroidota</taxon>
        <taxon>Sphingobacteriia</taxon>
        <taxon>Sphingobacteriales</taxon>
        <taxon>Sphingobacteriaceae</taxon>
        <taxon>Sphingobacterium</taxon>
    </lineage>
</organism>
<name>A0AAJ4XDW0_9SPHI</name>
<dbReference type="EMBL" id="LT906468">
    <property type="protein sequence ID" value="SNV52215.1"/>
    <property type="molecule type" value="Genomic_DNA"/>
</dbReference>
<reference evidence="1 2" key="1">
    <citation type="submission" date="2017-06" db="EMBL/GenBank/DDBJ databases">
        <authorList>
            <consortium name="Pathogen Informatics"/>
        </authorList>
    </citation>
    <scope>NUCLEOTIDE SEQUENCE [LARGE SCALE GENOMIC DNA]</scope>
    <source>
        <strain evidence="1 2">NCTC12149</strain>
    </source>
</reference>
<proteinExistence type="predicted"/>
<sequence>MANYKDKSGQVINIGDTLIIEIKGLGKGEVEVINYQGEISIYDDHNGAYPLQKAIERDDIILTKKVIHAKEEINP</sequence>
<evidence type="ECO:0000313" key="1">
    <source>
        <dbReference type="EMBL" id="SNV52215.1"/>
    </source>
</evidence>
<dbReference type="Proteomes" id="UP000215355">
    <property type="component" value="Chromosome 1"/>
</dbReference>
<evidence type="ECO:0000313" key="2">
    <source>
        <dbReference type="Proteomes" id="UP000215355"/>
    </source>
</evidence>
<dbReference type="KEGG" id="smiz:4412673_02639"/>
<dbReference type="RefSeq" id="WP_093097552.1">
    <property type="nucleotide sequence ID" value="NZ_FNGK01000001.1"/>
</dbReference>